<keyword evidence="2" id="KW-1133">Transmembrane helix</keyword>
<evidence type="ECO:0008006" key="6">
    <source>
        <dbReference type="Google" id="ProtNLM"/>
    </source>
</evidence>
<evidence type="ECO:0000256" key="1">
    <source>
        <dbReference type="SAM" id="MobiDB-lite"/>
    </source>
</evidence>
<feature type="compositionally biased region" description="Polar residues" evidence="1">
    <location>
        <begin position="408"/>
        <end position="435"/>
    </location>
</feature>
<keyword evidence="5" id="KW-1185">Reference proteome</keyword>
<dbReference type="PANTHER" id="PTHR10132">
    <property type="entry name" value="ALPHA-/EPSILON-SARCOGLYCAN FAMILY MEMBER"/>
    <property type="match status" value="1"/>
</dbReference>
<name>A0ABD6ECP3_9BILA</name>
<dbReference type="Proteomes" id="UP001608902">
    <property type="component" value="Unassembled WGS sequence"/>
</dbReference>
<dbReference type="SUPFAM" id="SSF49313">
    <property type="entry name" value="Cadherin-like"/>
    <property type="match status" value="1"/>
</dbReference>
<feature type="signal peptide" evidence="3">
    <location>
        <begin position="1"/>
        <end position="16"/>
    </location>
</feature>
<reference evidence="4 5" key="1">
    <citation type="submission" date="2024-08" db="EMBL/GenBank/DDBJ databases">
        <title>Gnathostoma spinigerum genome.</title>
        <authorList>
            <person name="Gonzalez-Bertolin B."/>
            <person name="Monzon S."/>
            <person name="Zaballos A."/>
            <person name="Jimenez P."/>
            <person name="Dekumyoy P."/>
            <person name="Varona S."/>
            <person name="Cuesta I."/>
            <person name="Sumanam S."/>
            <person name="Adisakwattana P."/>
            <person name="Gasser R.B."/>
            <person name="Hernandez-Gonzalez A."/>
            <person name="Young N.D."/>
            <person name="Perteguer M.J."/>
        </authorList>
    </citation>
    <scope>NUCLEOTIDE SEQUENCE [LARGE SCALE GENOMIC DNA]</scope>
    <source>
        <strain evidence="4">AL3</strain>
        <tissue evidence="4">Liver</tissue>
    </source>
</reference>
<keyword evidence="3" id="KW-0732">Signal</keyword>
<feature type="region of interest" description="Disordered" evidence="1">
    <location>
        <begin position="474"/>
        <end position="502"/>
    </location>
</feature>
<feature type="transmembrane region" description="Helical" evidence="2">
    <location>
        <begin position="314"/>
        <end position="342"/>
    </location>
</feature>
<keyword evidence="2" id="KW-0472">Membrane</keyword>
<feature type="chain" id="PRO_5044804091" description="Dystroglycan-type cadherin-like domain-containing protein" evidence="3">
    <location>
        <begin position="17"/>
        <end position="502"/>
    </location>
</feature>
<sequence>MRHVLACCCVLIVVSGRHRFDRQVYDRRYSSVVPPIELHVTKGHYFTYTLHSGNFFRQTADAKWTASMKNRPTLPAWLHLLHSRHKAIAYLQGTAISPALKVVIHVIARRIDNYETAEQFITIYLNNDSRYNSSTQQITEIRIKNYEAEELINDRSGLLNRLQNSIRVTFRGKGVNPYIHNLFPAITAPIERAEIIQSHKFGTVIQIGTQRTFHNNVVNLQRGLEANAQYCSKNSIVPLDKYFAPVFDIDWCHFVVKNVTIPHSARNMNRPDYIDFDFAFVANVTDQDYVLNLDEGLSDSLEPSTKSSEIRTRYYFWESFLMFPMLAVCCILLIILLSVIFFGRREGQHWRDFKTPKEQLEEYVSVRESQRHLRELSAQRQLLQMASEPSQLLPTTGVNTFLKPMTVGQSDGQTATRENSSDFQNPKSGINITNDSHPDDIGEFIQVVNSQTTPLGKQTVAEAARACGSSLHLYRNPFENTSDEEQSENQQETQNVTSATAK</sequence>
<evidence type="ECO:0000256" key="2">
    <source>
        <dbReference type="SAM" id="Phobius"/>
    </source>
</evidence>
<accession>A0ABD6ECP3</accession>
<dbReference type="PANTHER" id="PTHR10132:SF14">
    <property type="entry name" value="SARCOGLYCAN ALPHA, ISOFORM C"/>
    <property type="match status" value="1"/>
</dbReference>
<gene>
    <name evidence="4" type="ORF">AB6A40_004513</name>
</gene>
<dbReference type="InterPro" id="IPR015919">
    <property type="entry name" value="Cadherin-like_sf"/>
</dbReference>
<evidence type="ECO:0000313" key="4">
    <source>
        <dbReference type="EMBL" id="MFH4977804.1"/>
    </source>
</evidence>
<dbReference type="EMBL" id="JBGFUD010002632">
    <property type="protein sequence ID" value="MFH4977804.1"/>
    <property type="molecule type" value="Genomic_DNA"/>
</dbReference>
<feature type="region of interest" description="Disordered" evidence="1">
    <location>
        <begin position="408"/>
        <end position="437"/>
    </location>
</feature>
<dbReference type="AlphaFoldDB" id="A0ABD6ECP3"/>
<organism evidence="4 5">
    <name type="scientific">Gnathostoma spinigerum</name>
    <dbReference type="NCBI Taxonomy" id="75299"/>
    <lineage>
        <taxon>Eukaryota</taxon>
        <taxon>Metazoa</taxon>
        <taxon>Ecdysozoa</taxon>
        <taxon>Nematoda</taxon>
        <taxon>Chromadorea</taxon>
        <taxon>Rhabditida</taxon>
        <taxon>Spirurina</taxon>
        <taxon>Gnathostomatomorpha</taxon>
        <taxon>Gnathostomatoidea</taxon>
        <taxon>Gnathostomatidae</taxon>
        <taxon>Gnathostoma</taxon>
    </lineage>
</organism>
<protein>
    <recommendedName>
        <fullName evidence="6">Dystroglycan-type cadherin-like domain-containing protein</fullName>
    </recommendedName>
</protein>
<comment type="caution">
    <text evidence="4">The sequence shown here is derived from an EMBL/GenBank/DDBJ whole genome shotgun (WGS) entry which is preliminary data.</text>
</comment>
<evidence type="ECO:0000256" key="3">
    <source>
        <dbReference type="SAM" id="SignalP"/>
    </source>
</evidence>
<proteinExistence type="predicted"/>
<dbReference type="InterPro" id="IPR008908">
    <property type="entry name" value="Sarcoglycan_alpha/epsilon"/>
</dbReference>
<evidence type="ECO:0000313" key="5">
    <source>
        <dbReference type="Proteomes" id="UP001608902"/>
    </source>
</evidence>
<keyword evidence="2" id="KW-0812">Transmembrane</keyword>